<organism evidence="8">
    <name type="scientific">Candidatus Heimdallarchaeum aukensis</name>
    <dbReference type="NCBI Taxonomy" id="2876573"/>
    <lineage>
        <taxon>Archaea</taxon>
        <taxon>Promethearchaeati</taxon>
        <taxon>Candidatus Heimdallarchaeota</taxon>
        <taxon>Candidatus Heimdallarchaeia (ex Rinke et al. 2021) (nom. nud.)</taxon>
        <taxon>Candidatus Heimdallarchaeales</taxon>
        <taxon>Candidatus Heimdallarchaeaceae</taxon>
        <taxon>Candidatus Heimdallarchaeum</taxon>
    </lineage>
</organism>
<keyword evidence="4 7" id="KW-0812">Transmembrane</keyword>
<feature type="transmembrane region" description="Helical" evidence="7">
    <location>
        <begin position="385"/>
        <end position="410"/>
    </location>
</feature>
<evidence type="ECO:0000256" key="5">
    <source>
        <dbReference type="ARBA" id="ARBA00022989"/>
    </source>
</evidence>
<keyword evidence="5 7" id="KW-1133">Transmembrane helix</keyword>
<feature type="transmembrane region" description="Helical" evidence="7">
    <location>
        <begin position="12"/>
        <end position="32"/>
    </location>
</feature>
<feature type="transmembrane region" description="Helical" evidence="7">
    <location>
        <begin position="256"/>
        <end position="276"/>
    </location>
</feature>
<evidence type="ECO:0000256" key="4">
    <source>
        <dbReference type="ARBA" id="ARBA00022692"/>
    </source>
</evidence>
<proteinExistence type="predicted"/>
<name>A0A9Y1BM56_9ARCH</name>
<dbReference type="EMBL" id="CP084166">
    <property type="protein sequence ID" value="UJG41452.1"/>
    <property type="molecule type" value="Genomic_DNA"/>
</dbReference>
<keyword evidence="6 7" id="KW-0472">Membrane</keyword>
<dbReference type="GO" id="GO:0005886">
    <property type="term" value="C:plasma membrane"/>
    <property type="evidence" value="ECO:0007669"/>
    <property type="project" value="UniProtKB-SubCell"/>
</dbReference>
<feature type="transmembrane region" description="Helical" evidence="7">
    <location>
        <begin position="105"/>
        <end position="123"/>
    </location>
</feature>
<dbReference type="InterPro" id="IPR011701">
    <property type="entry name" value="MFS"/>
</dbReference>
<dbReference type="InterPro" id="IPR036259">
    <property type="entry name" value="MFS_trans_sf"/>
</dbReference>
<dbReference type="PANTHER" id="PTHR23517">
    <property type="entry name" value="RESISTANCE PROTEIN MDTM, PUTATIVE-RELATED-RELATED"/>
    <property type="match status" value="1"/>
</dbReference>
<feature type="transmembrane region" description="Helical" evidence="7">
    <location>
        <begin position="76"/>
        <end position="99"/>
    </location>
</feature>
<dbReference type="GO" id="GO:0022857">
    <property type="term" value="F:transmembrane transporter activity"/>
    <property type="evidence" value="ECO:0007669"/>
    <property type="project" value="InterPro"/>
</dbReference>
<feature type="transmembrane region" description="Helical" evidence="7">
    <location>
        <begin position="44"/>
        <end position="64"/>
    </location>
</feature>
<dbReference type="SUPFAM" id="SSF103473">
    <property type="entry name" value="MFS general substrate transporter"/>
    <property type="match status" value="1"/>
</dbReference>
<accession>A0A9Y1BM56</accession>
<dbReference type="InterPro" id="IPR050171">
    <property type="entry name" value="MFS_Transporters"/>
</dbReference>
<reference evidence="8" key="1">
    <citation type="journal article" date="2022" name="Nat. Microbiol.">
        <title>Unique mobile elements and scalable gene flow at the prokaryote-eukaryote boundary revealed by circularized Asgard archaea genomes.</title>
        <authorList>
            <person name="Wu F."/>
            <person name="Speth D.R."/>
            <person name="Philosof A."/>
            <person name="Cremiere A."/>
            <person name="Narayanan A."/>
            <person name="Barco R.A."/>
            <person name="Connon S.A."/>
            <person name="Amend J.P."/>
            <person name="Antoshechkin I.A."/>
            <person name="Orphan V.J."/>
        </authorList>
    </citation>
    <scope>NUCLEOTIDE SEQUENCE</scope>
    <source>
        <strain evidence="8">PM71</strain>
    </source>
</reference>
<feature type="transmembrane region" description="Helical" evidence="7">
    <location>
        <begin position="164"/>
        <end position="188"/>
    </location>
</feature>
<dbReference type="Pfam" id="PF07690">
    <property type="entry name" value="MFS_1"/>
    <property type="match status" value="1"/>
</dbReference>
<evidence type="ECO:0000256" key="6">
    <source>
        <dbReference type="ARBA" id="ARBA00023136"/>
    </source>
</evidence>
<sequence>MKIILFKNKQLLFHFLQILLSAFGIGLARLLLPFRIIELGGSESLVSFSSVLYAIGQIGGLIILSKMSGKRREAFFIVMLMWFSSLTIMFFPFLFTAVVSRFFEGLGYGLLVIAILNYAESFFQENKGEVVGTLFGSIFLGGAIGQGLAGFFEEKLFGSVVNWILTPFQIVLLVGMCFTFLSLILSIFQLKEIKNKKIFEITSISLPHFHFKNIKNMFKYTPFLLLLLIYSLYDFAHGVYTPNLPLVLSDHNISKIHISLIFFTGDAVWGIAQIFTGKLVDKLGSWIPMGLSMLIKGLGVAGYNLIYVWIGVLFLFIIVGIGESLMEPARNIAILDIENYFDSKLSKNKVIHEHKHLNISISRGQGFTFGVHSHLHEHKPSKESIIMGLQLVGILSFALGGIVGSIIINFGGTAEFLIYIGAVVLIISSLVGGLGQIIKKKKF</sequence>
<evidence type="ECO:0000256" key="2">
    <source>
        <dbReference type="ARBA" id="ARBA00022448"/>
    </source>
</evidence>
<feature type="transmembrane region" description="Helical" evidence="7">
    <location>
        <begin position="306"/>
        <end position="326"/>
    </location>
</feature>
<dbReference type="Gene3D" id="1.20.1250.20">
    <property type="entry name" value="MFS general substrate transporter like domains"/>
    <property type="match status" value="2"/>
</dbReference>
<evidence type="ECO:0000256" key="1">
    <source>
        <dbReference type="ARBA" id="ARBA00004651"/>
    </source>
</evidence>
<evidence type="ECO:0000256" key="3">
    <source>
        <dbReference type="ARBA" id="ARBA00022475"/>
    </source>
</evidence>
<feature type="transmembrane region" description="Helical" evidence="7">
    <location>
        <begin position="416"/>
        <end position="438"/>
    </location>
</feature>
<keyword evidence="2" id="KW-0813">Transport</keyword>
<dbReference type="Proteomes" id="UP001201020">
    <property type="component" value="Chromosome"/>
</dbReference>
<feature type="transmembrane region" description="Helical" evidence="7">
    <location>
        <begin position="217"/>
        <end position="236"/>
    </location>
</feature>
<gene>
    <name evidence="8" type="ORF">K9W45_03075</name>
</gene>
<dbReference type="AlphaFoldDB" id="A0A9Y1BM56"/>
<evidence type="ECO:0000313" key="8">
    <source>
        <dbReference type="EMBL" id="UJG41452.1"/>
    </source>
</evidence>
<protein>
    <submittedName>
        <fullName evidence="8">MFS transporter</fullName>
    </submittedName>
</protein>
<keyword evidence="3" id="KW-1003">Cell membrane</keyword>
<evidence type="ECO:0000256" key="7">
    <source>
        <dbReference type="SAM" id="Phobius"/>
    </source>
</evidence>
<comment type="subcellular location">
    <subcellularLocation>
        <location evidence="1">Cell membrane</location>
        <topology evidence="1">Multi-pass membrane protein</topology>
    </subcellularLocation>
</comment>
<feature type="transmembrane region" description="Helical" evidence="7">
    <location>
        <begin position="130"/>
        <end position="152"/>
    </location>
</feature>